<comment type="caution">
    <text evidence="13">The sequence shown here is derived from an EMBL/GenBank/DDBJ whole genome shotgun (WGS) entry which is preliminary data.</text>
</comment>
<dbReference type="PANTHER" id="PTHR32194:SF3">
    <property type="entry name" value="PROTEASOME SUBUNIT BETA"/>
    <property type="match status" value="1"/>
</dbReference>
<dbReference type="GO" id="GO:0051603">
    <property type="term" value="P:proteolysis involved in protein catabolic process"/>
    <property type="evidence" value="ECO:0007669"/>
    <property type="project" value="InterPro"/>
</dbReference>
<name>A0AAW1DQ95_9HEMI</name>
<evidence type="ECO:0000256" key="1">
    <source>
        <dbReference type="ARBA" id="ARBA00001198"/>
    </source>
</evidence>
<evidence type="ECO:0000256" key="2">
    <source>
        <dbReference type="ARBA" id="ARBA00022490"/>
    </source>
</evidence>
<comment type="subcellular location">
    <subcellularLocation>
        <location evidence="12">Cytoplasm</location>
    </subcellularLocation>
    <subcellularLocation>
        <location evidence="12">Nucleus</location>
    </subcellularLocation>
</comment>
<evidence type="ECO:0000256" key="8">
    <source>
        <dbReference type="ARBA" id="ARBA00023242"/>
    </source>
</evidence>
<keyword evidence="8 12" id="KW-0539">Nucleus</keyword>
<evidence type="ECO:0000256" key="3">
    <source>
        <dbReference type="ARBA" id="ARBA00022670"/>
    </source>
</evidence>
<evidence type="ECO:0000256" key="10">
    <source>
        <dbReference type="ARBA" id="ARBA00026071"/>
    </source>
</evidence>
<dbReference type="PANTHER" id="PTHR32194">
    <property type="entry name" value="METALLOPROTEASE TLDD"/>
    <property type="match status" value="1"/>
</dbReference>
<dbReference type="FunFam" id="3.60.20.10:FF:000051">
    <property type="entry name" value="Proteasome subunit beta"/>
    <property type="match status" value="1"/>
</dbReference>
<comment type="subunit">
    <text evidence="12">Component of the proteasome complex.</text>
</comment>
<feature type="active site" description="Nucleophile" evidence="11">
    <location>
        <position position="69"/>
    </location>
</feature>
<comment type="function">
    <text evidence="12">Component of the proteasome, a multicatalytic proteinase complex which is characterized by its ability to cleave peptides with Arg, Phe, Tyr, Leu, and Glu adjacent to the leaving group at neutral or slightly basic pH. The proteasome has an ATP-dependent proteolytic activity.</text>
</comment>
<dbReference type="InterPro" id="IPR001353">
    <property type="entry name" value="Proteasome_sua/b"/>
</dbReference>
<dbReference type="InterPro" id="IPR016050">
    <property type="entry name" value="Proteasome_bsu_CS"/>
</dbReference>
<dbReference type="PROSITE" id="PS00854">
    <property type="entry name" value="PROTEASOME_BETA_1"/>
    <property type="match status" value="1"/>
</dbReference>
<keyword evidence="6 12" id="KW-0647">Proteasome</keyword>
<accession>A0AAW1DQ95</accession>
<dbReference type="GO" id="GO:0004298">
    <property type="term" value="F:threonine-type endopeptidase activity"/>
    <property type="evidence" value="ECO:0007669"/>
    <property type="project" value="UniProtKB-KW"/>
</dbReference>
<comment type="subunit">
    <text evidence="10">The 26S proteasome consists of a 20S proteasome core and two 19S regulatory subunits. The 20S proteasome core is composed of 28 subunits that are arranged in four stacked rings, resulting in a barrel-shaped structure. The two end rings are each formed by seven alpha subunits, and the two central rings are each formed by seven beta subunits. The catalytic chamber with the active sites is on the inside of the barrel.</text>
</comment>
<evidence type="ECO:0000256" key="7">
    <source>
        <dbReference type="ARBA" id="ARBA00023145"/>
    </source>
</evidence>
<dbReference type="EMBL" id="JAPXFL010000002">
    <property type="protein sequence ID" value="KAK9511323.1"/>
    <property type="molecule type" value="Genomic_DNA"/>
</dbReference>
<dbReference type="GO" id="GO:0005634">
    <property type="term" value="C:nucleus"/>
    <property type="evidence" value="ECO:0007669"/>
    <property type="project" value="UniProtKB-SubCell"/>
</dbReference>
<evidence type="ECO:0000256" key="11">
    <source>
        <dbReference type="PIRSR" id="PIRSR600243-1"/>
    </source>
</evidence>
<keyword evidence="3" id="KW-0645">Protease</keyword>
<evidence type="ECO:0000256" key="4">
    <source>
        <dbReference type="ARBA" id="ARBA00022698"/>
    </source>
</evidence>
<evidence type="ECO:0000256" key="6">
    <source>
        <dbReference type="ARBA" id="ARBA00022942"/>
    </source>
</evidence>
<evidence type="ECO:0000256" key="12">
    <source>
        <dbReference type="RuleBase" id="RU004203"/>
    </source>
</evidence>
<dbReference type="PROSITE" id="PS51476">
    <property type="entry name" value="PROTEASOME_BETA_2"/>
    <property type="match status" value="1"/>
</dbReference>
<dbReference type="Proteomes" id="UP001461498">
    <property type="component" value="Unassembled WGS sequence"/>
</dbReference>
<keyword evidence="2 12" id="KW-0963">Cytoplasm</keyword>
<evidence type="ECO:0000256" key="5">
    <source>
        <dbReference type="ARBA" id="ARBA00022801"/>
    </source>
</evidence>
<evidence type="ECO:0000313" key="13">
    <source>
        <dbReference type="EMBL" id="KAK9511323.1"/>
    </source>
</evidence>
<dbReference type="InterPro" id="IPR023333">
    <property type="entry name" value="Proteasome_suB-type"/>
</dbReference>
<dbReference type="GO" id="GO:0005737">
    <property type="term" value="C:cytoplasm"/>
    <property type="evidence" value="ECO:0007669"/>
    <property type="project" value="UniProtKB-SubCell"/>
</dbReference>
<dbReference type="CDD" id="cd03761">
    <property type="entry name" value="proteasome_beta_type_5"/>
    <property type="match status" value="1"/>
</dbReference>
<organism evidence="13 14">
    <name type="scientific">Rhynocoris fuscipes</name>
    <dbReference type="NCBI Taxonomy" id="488301"/>
    <lineage>
        <taxon>Eukaryota</taxon>
        <taxon>Metazoa</taxon>
        <taxon>Ecdysozoa</taxon>
        <taxon>Arthropoda</taxon>
        <taxon>Hexapoda</taxon>
        <taxon>Insecta</taxon>
        <taxon>Pterygota</taxon>
        <taxon>Neoptera</taxon>
        <taxon>Paraneoptera</taxon>
        <taxon>Hemiptera</taxon>
        <taxon>Heteroptera</taxon>
        <taxon>Panheteroptera</taxon>
        <taxon>Cimicomorpha</taxon>
        <taxon>Reduviidae</taxon>
        <taxon>Harpactorinae</taxon>
        <taxon>Harpactorini</taxon>
        <taxon>Rhynocoris</taxon>
    </lineage>
</organism>
<dbReference type="InterPro" id="IPR029055">
    <property type="entry name" value="Ntn_hydrolases_N"/>
</dbReference>
<keyword evidence="4" id="KW-0888">Threonine protease</keyword>
<comment type="catalytic activity">
    <reaction evidence="1">
        <text>Cleavage of peptide bonds with very broad specificity.</text>
        <dbReference type="EC" id="3.4.25.1"/>
    </reaction>
</comment>
<keyword evidence="7" id="KW-0865">Zymogen</keyword>
<proteinExistence type="inferred from homology"/>
<comment type="similarity">
    <text evidence="12">Belongs to the peptidase T1B family.</text>
</comment>
<dbReference type="AlphaFoldDB" id="A0AAW1DQ95"/>
<evidence type="ECO:0000256" key="9">
    <source>
        <dbReference type="ARBA" id="ARBA00024953"/>
    </source>
</evidence>
<sequence>MALESLLGFDESFLKPTAMKIDPKEYDVYNFKNEMCLAPPPMANPLSAKVNFDTDENGKMVKIKFDHGTTTLGFVYNNGVVLAVDSRSTGGKYIGSQSMKKVVEINQYLLGTMAGGAADCVYWDRVLAKQCRMYELRNKERISTAAASKLMSNMAYSYKDMGLSMGMMICGWDKRGPSLYYVDSEGSRTKGKVFSVGSGSVYAFGVLDSGYRPDLTDEEAYELARRSIYHATFRDSYSGGLIRVYHMKEGGWEVISVQDCMDLHYKYEAEKAQGKK</sequence>
<protein>
    <recommendedName>
        <fullName evidence="12">Proteasome subunit beta</fullName>
    </recommendedName>
</protein>
<gene>
    <name evidence="13" type="ORF">O3M35_005897</name>
</gene>
<dbReference type="InterPro" id="IPR000243">
    <property type="entry name" value="Pept_T1A_subB"/>
</dbReference>
<dbReference type="PRINTS" id="PR00141">
    <property type="entry name" value="PROTEASOME"/>
</dbReference>
<evidence type="ECO:0000313" key="14">
    <source>
        <dbReference type="Proteomes" id="UP001461498"/>
    </source>
</evidence>
<keyword evidence="14" id="KW-1185">Reference proteome</keyword>
<dbReference type="SUPFAM" id="SSF56235">
    <property type="entry name" value="N-terminal nucleophile aminohydrolases (Ntn hydrolases)"/>
    <property type="match status" value="1"/>
</dbReference>
<keyword evidence="5" id="KW-0378">Hydrolase</keyword>
<dbReference type="Pfam" id="PF00227">
    <property type="entry name" value="Proteasome"/>
    <property type="match status" value="1"/>
</dbReference>
<dbReference type="Gene3D" id="3.60.20.10">
    <property type="entry name" value="Glutamine Phosphoribosylpyrophosphate, subunit 1, domain 1"/>
    <property type="match status" value="1"/>
</dbReference>
<reference evidence="13 14" key="1">
    <citation type="submission" date="2022-12" db="EMBL/GenBank/DDBJ databases">
        <title>Chromosome-level genome assembly of true bugs.</title>
        <authorList>
            <person name="Ma L."/>
            <person name="Li H."/>
        </authorList>
    </citation>
    <scope>NUCLEOTIDE SEQUENCE [LARGE SCALE GENOMIC DNA]</scope>
    <source>
        <strain evidence="13">Lab_2022b</strain>
    </source>
</reference>
<comment type="function">
    <text evidence="9">Non-catalytic component of the proteasome, a multicatalytic proteinase complex which is characterized by its ability to cleave peptides with Arg, Phe, Tyr, Leu, and Glu adjacent to the leaving group at neutral or slightly basic pH. The proteasome has an ATP-dependent proteolytic activity.</text>
</comment>
<dbReference type="GO" id="GO:0005839">
    <property type="term" value="C:proteasome core complex"/>
    <property type="evidence" value="ECO:0007669"/>
    <property type="project" value="InterPro"/>
</dbReference>